<keyword evidence="9" id="KW-0547">Nucleotide-binding</keyword>
<dbReference type="NCBIfam" id="TIGR01241">
    <property type="entry name" value="FtsH_fam"/>
    <property type="match status" value="1"/>
</dbReference>
<protein>
    <submittedName>
        <fullName evidence="19">Uncharacterized protein</fullName>
    </submittedName>
</protein>
<keyword evidence="15" id="KW-0482">Metalloprotease</keyword>
<evidence type="ECO:0000256" key="4">
    <source>
        <dbReference type="ARBA" id="ARBA00010044"/>
    </source>
</evidence>
<evidence type="ECO:0000256" key="2">
    <source>
        <dbReference type="ARBA" id="ARBA00004141"/>
    </source>
</evidence>
<evidence type="ECO:0000256" key="17">
    <source>
        <dbReference type="SAM" id="MobiDB-lite"/>
    </source>
</evidence>
<dbReference type="GO" id="GO:0034982">
    <property type="term" value="P:mitochondrial protein processing"/>
    <property type="evidence" value="ECO:0007669"/>
    <property type="project" value="TreeGrafter"/>
</dbReference>
<dbReference type="Proteomes" id="UP000749559">
    <property type="component" value="Unassembled WGS sequence"/>
</dbReference>
<dbReference type="InterPro" id="IPR005936">
    <property type="entry name" value="FtsH"/>
</dbReference>
<evidence type="ECO:0000256" key="18">
    <source>
        <dbReference type="SAM" id="Phobius"/>
    </source>
</evidence>
<comment type="caution">
    <text evidence="19">The sequence shown here is derived from an EMBL/GenBank/DDBJ whole genome shotgun (WGS) entry which is preliminary data.</text>
</comment>
<evidence type="ECO:0000256" key="11">
    <source>
        <dbReference type="ARBA" id="ARBA00022833"/>
    </source>
</evidence>
<evidence type="ECO:0000256" key="7">
    <source>
        <dbReference type="ARBA" id="ARBA00022692"/>
    </source>
</evidence>
<dbReference type="Pfam" id="PF00004">
    <property type="entry name" value="AAA"/>
    <property type="match status" value="1"/>
</dbReference>
<dbReference type="InterPro" id="IPR003593">
    <property type="entry name" value="AAA+_ATPase"/>
</dbReference>
<comment type="similarity">
    <text evidence="4">In the C-terminal section; belongs to the peptidase M41 family.</text>
</comment>
<dbReference type="EMBL" id="CAIIXF020000003">
    <property type="protein sequence ID" value="CAH1780186.1"/>
    <property type="molecule type" value="Genomic_DNA"/>
</dbReference>
<dbReference type="FunFam" id="1.20.58.760:FF:000003">
    <property type="entry name" value="AFG3-like AAA ATPase 2"/>
    <property type="match status" value="1"/>
</dbReference>
<evidence type="ECO:0000256" key="16">
    <source>
        <dbReference type="ARBA" id="ARBA00023136"/>
    </source>
</evidence>
<dbReference type="GO" id="GO:0004176">
    <property type="term" value="F:ATP-dependent peptidase activity"/>
    <property type="evidence" value="ECO:0007669"/>
    <property type="project" value="InterPro"/>
</dbReference>
<evidence type="ECO:0000256" key="15">
    <source>
        <dbReference type="ARBA" id="ARBA00023049"/>
    </source>
</evidence>
<keyword evidence="8" id="KW-0479">Metal-binding</keyword>
<dbReference type="OrthoDB" id="1413014at2759"/>
<keyword evidence="7 18" id="KW-0812">Transmembrane</keyword>
<dbReference type="Pfam" id="PF01434">
    <property type="entry name" value="Peptidase_M41"/>
    <property type="match status" value="1"/>
</dbReference>
<evidence type="ECO:0000256" key="9">
    <source>
        <dbReference type="ARBA" id="ARBA00022741"/>
    </source>
</evidence>
<name>A0A8J1Y8P3_OWEFU</name>
<feature type="compositionally biased region" description="Basic and acidic residues" evidence="17">
    <location>
        <begin position="104"/>
        <end position="126"/>
    </location>
</feature>
<dbReference type="FunFam" id="3.40.50.300:FF:000277">
    <property type="entry name" value="ATP-dependent zinc metalloprotease FtsH"/>
    <property type="match status" value="1"/>
</dbReference>
<dbReference type="FunFam" id="1.10.8.60:FF:000033">
    <property type="entry name" value="paraplegin isoform X1"/>
    <property type="match status" value="1"/>
</dbReference>
<evidence type="ECO:0000256" key="12">
    <source>
        <dbReference type="ARBA" id="ARBA00022840"/>
    </source>
</evidence>
<dbReference type="Pfam" id="PF17862">
    <property type="entry name" value="AAA_lid_3"/>
    <property type="match status" value="1"/>
</dbReference>
<accession>A0A8J1Y8P3</accession>
<dbReference type="GO" id="GO:0016887">
    <property type="term" value="F:ATP hydrolysis activity"/>
    <property type="evidence" value="ECO:0007669"/>
    <property type="project" value="InterPro"/>
</dbReference>
<evidence type="ECO:0000256" key="10">
    <source>
        <dbReference type="ARBA" id="ARBA00022801"/>
    </source>
</evidence>
<dbReference type="GO" id="GO:0004222">
    <property type="term" value="F:metalloendopeptidase activity"/>
    <property type="evidence" value="ECO:0007669"/>
    <property type="project" value="InterPro"/>
</dbReference>
<dbReference type="GO" id="GO:0046872">
    <property type="term" value="F:metal ion binding"/>
    <property type="evidence" value="ECO:0007669"/>
    <property type="project" value="UniProtKB-KW"/>
</dbReference>
<keyword evidence="16 18" id="KW-0472">Membrane</keyword>
<dbReference type="SMART" id="SM00382">
    <property type="entry name" value="AAA"/>
    <property type="match status" value="1"/>
</dbReference>
<dbReference type="Gene3D" id="3.40.1690.20">
    <property type="match status" value="1"/>
</dbReference>
<feature type="transmembrane region" description="Helical" evidence="18">
    <location>
        <begin position="253"/>
        <end position="271"/>
    </location>
</feature>
<evidence type="ECO:0000313" key="19">
    <source>
        <dbReference type="EMBL" id="CAH1780186.1"/>
    </source>
</evidence>
<evidence type="ECO:0000256" key="1">
    <source>
        <dbReference type="ARBA" id="ARBA00001947"/>
    </source>
</evidence>
<comment type="subcellular location">
    <subcellularLocation>
        <location evidence="2">Membrane</location>
        <topology evidence="2">Multi-pass membrane protein</topology>
    </subcellularLocation>
    <subcellularLocation>
        <location evidence="3">Mitochondrion</location>
    </subcellularLocation>
</comment>
<dbReference type="GO" id="GO:0005745">
    <property type="term" value="C:m-AAA complex"/>
    <property type="evidence" value="ECO:0007669"/>
    <property type="project" value="TreeGrafter"/>
</dbReference>
<comment type="cofactor">
    <cofactor evidence="1">
        <name>Zn(2+)</name>
        <dbReference type="ChEBI" id="CHEBI:29105"/>
    </cofactor>
</comment>
<evidence type="ECO:0000313" key="20">
    <source>
        <dbReference type="Proteomes" id="UP000749559"/>
    </source>
</evidence>
<evidence type="ECO:0000256" key="14">
    <source>
        <dbReference type="ARBA" id="ARBA00022989"/>
    </source>
</evidence>
<dbReference type="Gene3D" id="1.20.58.760">
    <property type="entry name" value="Peptidase M41"/>
    <property type="match status" value="1"/>
</dbReference>
<dbReference type="Gene3D" id="1.10.8.60">
    <property type="match status" value="1"/>
</dbReference>
<dbReference type="InterPro" id="IPR041569">
    <property type="entry name" value="AAA_lid_3"/>
</dbReference>
<evidence type="ECO:0000256" key="3">
    <source>
        <dbReference type="ARBA" id="ARBA00004173"/>
    </source>
</evidence>
<dbReference type="InterPro" id="IPR050928">
    <property type="entry name" value="ATP-dep_Zn_Metalloprotease"/>
</dbReference>
<evidence type="ECO:0000256" key="6">
    <source>
        <dbReference type="ARBA" id="ARBA00022670"/>
    </source>
</evidence>
<keyword evidence="20" id="KW-1185">Reference proteome</keyword>
<dbReference type="CDD" id="cd19501">
    <property type="entry name" value="RecA-like_FtsH"/>
    <property type="match status" value="1"/>
</dbReference>
<keyword evidence="14 18" id="KW-1133">Transmembrane helix</keyword>
<dbReference type="SUPFAM" id="SSF140990">
    <property type="entry name" value="FtsH protease domain-like"/>
    <property type="match status" value="1"/>
</dbReference>
<keyword evidence="10" id="KW-0378">Hydrolase</keyword>
<proteinExistence type="inferred from homology"/>
<feature type="region of interest" description="Disordered" evidence="17">
    <location>
        <begin position="104"/>
        <end position="132"/>
    </location>
</feature>
<sequence>MNKYIALSRSAIFRVCLNRFQKVKLGNKNIFSKSCATKDLLNGLVPCLGCTTSRSISTDRQSYQNARQEVKAMCTVLERSNLTKPADIARLLGIDSLNLFSKSDPRLQQHRPDGRHDNEDEKKENDGNENGKPPLKGLVFVWLWTAALMYMLSRLVGDDDKSSGFHYVSWTEFVHDMLAKGEVEEIIIGPEMEMAVIKLYPGAVIKGRRLDNTIFHMKIVDSDRFEEKLRQAEEGLGIRREQGIPISYQRGSSWASVAVLMIIALGLYMMFRNVKVQMPNPMDMFAGERKAKYTRVDLQTQKGKGIMFKDVAGLKEAKIEVMEFVDYLNKADKFKELGAKIPKGALLLGPPGCGKTLLAKAVANEAKVPFLAMAGSEFVEIVGGLGAARVRDLFAEARKRSPCIIYVDEIDAIGKQRAGNNWDSSGGEGEHTLNQLLVEMDGMGTQEGVIMLASTNRADVLDKALLRPGRFDRHIMIDLPTVIERQEIFEMYLKQLSLAADVGKYAPRMAELSPGMSGADIANICNEAALHAARDQKKVIDVSDFEYAVERVIAGPAKKNTVLSPEEKRVVAYHEAGHALAGWMLKHTDALLKVSIVPRTSSALGFAQYMPTDNKLYSTEQLFEKMCMALGGRVAESLTFNKVTTGAQDDLQKVTNIAYRQVKQFGMNETVGNIAFPDNGDTFGKKPYSKLLASTIDNEARSLVTKAYRHTEELLQTHKDKLVKIAETLLEKEVLSYEDVQALIGPPPHGAKQTVTAVEWDTGSQNVRAKQDNKMETKT</sequence>
<dbReference type="AlphaFoldDB" id="A0A8J1Y8P3"/>
<comment type="similarity">
    <text evidence="5">In the N-terminal section; belongs to the AAA ATPase family.</text>
</comment>
<dbReference type="GO" id="GO:0005524">
    <property type="term" value="F:ATP binding"/>
    <property type="evidence" value="ECO:0007669"/>
    <property type="project" value="UniProtKB-KW"/>
</dbReference>
<dbReference type="InterPro" id="IPR027417">
    <property type="entry name" value="P-loop_NTPase"/>
</dbReference>
<organism evidence="19 20">
    <name type="scientific">Owenia fusiformis</name>
    <name type="common">Polychaete worm</name>
    <dbReference type="NCBI Taxonomy" id="6347"/>
    <lineage>
        <taxon>Eukaryota</taxon>
        <taxon>Metazoa</taxon>
        <taxon>Spiralia</taxon>
        <taxon>Lophotrochozoa</taxon>
        <taxon>Annelida</taxon>
        <taxon>Polychaeta</taxon>
        <taxon>Sedentaria</taxon>
        <taxon>Canalipalpata</taxon>
        <taxon>Sabellida</taxon>
        <taxon>Oweniida</taxon>
        <taxon>Oweniidae</taxon>
        <taxon>Owenia</taxon>
    </lineage>
</organism>
<dbReference type="InterPro" id="IPR000642">
    <property type="entry name" value="Peptidase_M41"/>
</dbReference>
<gene>
    <name evidence="19" type="ORF">OFUS_LOCUS6914</name>
</gene>
<dbReference type="SUPFAM" id="SSF52540">
    <property type="entry name" value="P-loop containing nucleoside triphosphate hydrolases"/>
    <property type="match status" value="1"/>
</dbReference>
<dbReference type="Gene3D" id="3.40.50.300">
    <property type="entry name" value="P-loop containing nucleotide triphosphate hydrolases"/>
    <property type="match status" value="1"/>
</dbReference>
<keyword evidence="12" id="KW-0067">ATP-binding</keyword>
<dbReference type="InterPro" id="IPR037219">
    <property type="entry name" value="Peptidase_M41-like"/>
</dbReference>
<keyword evidence="13" id="KW-0809">Transit peptide</keyword>
<dbReference type="PANTHER" id="PTHR43655:SF8">
    <property type="entry name" value="PARAPLEGIN"/>
    <property type="match status" value="1"/>
</dbReference>
<evidence type="ECO:0000256" key="13">
    <source>
        <dbReference type="ARBA" id="ARBA00022946"/>
    </source>
</evidence>
<dbReference type="InterPro" id="IPR003959">
    <property type="entry name" value="ATPase_AAA_core"/>
</dbReference>
<keyword evidence="11" id="KW-0862">Zinc</keyword>
<dbReference type="PANTHER" id="PTHR43655">
    <property type="entry name" value="ATP-DEPENDENT PROTEASE"/>
    <property type="match status" value="1"/>
</dbReference>
<reference evidence="19" key="1">
    <citation type="submission" date="2022-03" db="EMBL/GenBank/DDBJ databases">
        <authorList>
            <person name="Martin C."/>
        </authorList>
    </citation>
    <scope>NUCLEOTIDE SEQUENCE</scope>
</reference>
<evidence type="ECO:0000256" key="5">
    <source>
        <dbReference type="ARBA" id="ARBA00010550"/>
    </source>
</evidence>
<evidence type="ECO:0000256" key="8">
    <source>
        <dbReference type="ARBA" id="ARBA00022723"/>
    </source>
</evidence>
<keyword evidence="6" id="KW-0645">Protease</keyword>
<dbReference type="HAMAP" id="MF_01458">
    <property type="entry name" value="FtsH"/>
    <property type="match status" value="1"/>
</dbReference>